<protein>
    <recommendedName>
        <fullName evidence="4 11">3-oxoacyl-[acyl-carrier-protein] synthase 2</fullName>
        <ecNumber evidence="3 11">2.3.1.179</ecNumber>
    </recommendedName>
</protein>
<dbReference type="Proteomes" id="UP000235584">
    <property type="component" value="Chromosome"/>
</dbReference>
<evidence type="ECO:0000256" key="4">
    <source>
        <dbReference type="ARBA" id="ARBA00014657"/>
    </source>
</evidence>
<keyword evidence="8" id="KW-0443">Lipid metabolism</keyword>
<comment type="pathway">
    <text evidence="1 11">Lipid metabolism; fatty acid biosynthesis.</text>
</comment>
<keyword evidence="7" id="KW-0276">Fatty acid metabolism</keyword>
<comment type="similarity">
    <text evidence="2 11 12">Belongs to the thiolase-like superfamily. Beta-ketoacyl-ACP synthases family.</text>
</comment>
<dbReference type="GO" id="GO:0006633">
    <property type="term" value="P:fatty acid biosynthetic process"/>
    <property type="evidence" value="ECO:0007669"/>
    <property type="project" value="UniProtKB-UniRule"/>
</dbReference>
<evidence type="ECO:0000256" key="2">
    <source>
        <dbReference type="ARBA" id="ARBA00008467"/>
    </source>
</evidence>
<dbReference type="InterPro" id="IPR014030">
    <property type="entry name" value="Ketoacyl_synth_N"/>
</dbReference>
<comment type="catalytic activity">
    <reaction evidence="11">
        <text>(9Z)-hexadecenoyl-[ACP] + malonyl-[ACP] + H(+) = 3-oxo-(11Z)-octadecenoyl-[ACP] + holo-[ACP] + CO2</text>
        <dbReference type="Rhea" id="RHEA:55040"/>
        <dbReference type="Rhea" id="RHEA-COMP:9623"/>
        <dbReference type="Rhea" id="RHEA-COMP:9685"/>
        <dbReference type="Rhea" id="RHEA-COMP:10800"/>
        <dbReference type="Rhea" id="RHEA-COMP:14074"/>
        <dbReference type="ChEBI" id="CHEBI:15378"/>
        <dbReference type="ChEBI" id="CHEBI:16526"/>
        <dbReference type="ChEBI" id="CHEBI:64479"/>
        <dbReference type="ChEBI" id="CHEBI:78449"/>
        <dbReference type="ChEBI" id="CHEBI:83989"/>
        <dbReference type="ChEBI" id="CHEBI:138538"/>
        <dbReference type="EC" id="2.3.1.179"/>
    </reaction>
</comment>
<dbReference type="SMART" id="SM00825">
    <property type="entry name" value="PKS_KS"/>
    <property type="match status" value="1"/>
</dbReference>
<dbReference type="InterPro" id="IPR020841">
    <property type="entry name" value="PKS_Beta-ketoAc_synthase_dom"/>
</dbReference>
<dbReference type="InterPro" id="IPR016039">
    <property type="entry name" value="Thiolase-like"/>
</dbReference>
<evidence type="ECO:0000256" key="6">
    <source>
        <dbReference type="ARBA" id="ARBA00022679"/>
    </source>
</evidence>
<dbReference type="Pfam" id="PF00109">
    <property type="entry name" value="ketoacyl-synt"/>
    <property type="match status" value="1"/>
</dbReference>
<dbReference type="EC" id="2.3.1.179" evidence="3 11"/>
<keyword evidence="14" id="KW-1185">Reference proteome</keyword>
<reference evidence="13 14" key="1">
    <citation type="submission" date="2018-01" db="EMBL/GenBank/DDBJ databases">
        <title>Complete genome sequence of Bacteriovorax stolpii DSM12778.</title>
        <authorList>
            <person name="Tang B."/>
            <person name="Chang J."/>
        </authorList>
    </citation>
    <scope>NUCLEOTIDE SEQUENCE [LARGE SCALE GENOMIC DNA]</scope>
    <source>
        <strain evidence="13 14">DSM 12778</strain>
    </source>
</reference>
<dbReference type="OrthoDB" id="5288344at2"/>
<proteinExistence type="inferred from homology"/>
<evidence type="ECO:0000256" key="8">
    <source>
        <dbReference type="ARBA" id="ARBA00023098"/>
    </source>
</evidence>
<dbReference type="NCBIfam" id="NF005589">
    <property type="entry name" value="PRK07314.1"/>
    <property type="match status" value="1"/>
</dbReference>
<evidence type="ECO:0000256" key="11">
    <source>
        <dbReference type="PIRNR" id="PIRNR000447"/>
    </source>
</evidence>
<dbReference type="PANTHER" id="PTHR11712:SF336">
    <property type="entry name" value="3-OXOACYL-[ACYL-CARRIER-PROTEIN] SYNTHASE, MITOCHONDRIAL"/>
    <property type="match status" value="1"/>
</dbReference>
<dbReference type="PROSITE" id="PS00606">
    <property type="entry name" value="KS3_1"/>
    <property type="match status" value="1"/>
</dbReference>
<dbReference type="Gene3D" id="3.40.47.10">
    <property type="match status" value="1"/>
</dbReference>
<evidence type="ECO:0000256" key="3">
    <source>
        <dbReference type="ARBA" id="ARBA00012356"/>
    </source>
</evidence>
<dbReference type="PANTHER" id="PTHR11712">
    <property type="entry name" value="POLYKETIDE SYNTHASE-RELATED"/>
    <property type="match status" value="1"/>
</dbReference>
<comment type="catalytic activity">
    <reaction evidence="11">
        <text>a fatty acyl-[ACP] + malonyl-[ACP] + H(+) = a 3-oxoacyl-[ACP] + holo-[ACP] + CO2</text>
        <dbReference type="Rhea" id="RHEA:22836"/>
        <dbReference type="Rhea" id="RHEA-COMP:9623"/>
        <dbReference type="Rhea" id="RHEA-COMP:9685"/>
        <dbReference type="Rhea" id="RHEA-COMP:9916"/>
        <dbReference type="Rhea" id="RHEA-COMP:14125"/>
        <dbReference type="ChEBI" id="CHEBI:15378"/>
        <dbReference type="ChEBI" id="CHEBI:16526"/>
        <dbReference type="ChEBI" id="CHEBI:64479"/>
        <dbReference type="ChEBI" id="CHEBI:78449"/>
        <dbReference type="ChEBI" id="CHEBI:78776"/>
        <dbReference type="ChEBI" id="CHEBI:138651"/>
    </reaction>
</comment>
<comment type="function">
    <text evidence="11">Involved in the type II fatty acid elongation cycle. Catalyzes the elongation of a wide range of acyl-ACP by the addition of two carbons from malonyl-ACP to an acyl acceptor. Can efficiently catalyze the conversion of palmitoleoyl-ACP (cis-hexadec-9-enoyl-ACP) to cis-vaccenoyl-ACP (cis-octadec-11-enoyl-ACP), an essential step in the thermal regulation of fatty acid composition.</text>
</comment>
<dbReference type="FunFam" id="3.40.47.10:FF:000009">
    <property type="entry name" value="3-oxoacyl-[acyl-carrier-protein] synthase 2"/>
    <property type="match status" value="1"/>
</dbReference>
<dbReference type="PIRSF" id="PIRSF000447">
    <property type="entry name" value="KAS_II"/>
    <property type="match status" value="1"/>
</dbReference>
<evidence type="ECO:0000256" key="12">
    <source>
        <dbReference type="RuleBase" id="RU003694"/>
    </source>
</evidence>
<keyword evidence="6 11" id="KW-0808">Transferase</keyword>
<keyword evidence="10 11" id="KW-0012">Acyltransferase</keyword>
<dbReference type="AlphaFoldDB" id="A0A2K9NV02"/>
<dbReference type="GO" id="GO:0005829">
    <property type="term" value="C:cytosol"/>
    <property type="evidence" value="ECO:0007669"/>
    <property type="project" value="TreeGrafter"/>
</dbReference>
<dbReference type="RefSeq" id="WP_102244637.1">
    <property type="nucleotide sequence ID" value="NZ_CP025704.1"/>
</dbReference>
<keyword evidence="9 11" id="KW-0275">Fatty acid biosynthesis</keyword>
<evidence type="ECO:0000256" key="10">
    <source>
        <dbReference type="ARBA" id="ARBA00023315"/>
    </source>
</evidence>
<organism evidence="13 14">
    <name type="scientific">Bacteriovorax stolpii</name>
    <name type="common">Bdellovibrio stolpii</name>
    <dbReference type="NCBI Taxonomy" id="960"/>
    <lineage>
        <taxon>Bacteria</taxon>
        <taxon>Pseudomonadati</taxon>
        <taxon>Bdellovibrionota</taxon>
        <taxon>Bacteriovoracia</taxon>
        <taxon>Bacteriovoracales</taxon>
        <taxon>Bacteriovoracaceae</taxon>
        <taxon>Bacteriovorax</taxon>
    </lineage>
</organism>
<dbReference type="KEGG" id="bsto:C0V70_14775"/>
<dbReference type="NCBIfam" id="TIGR03150">
    <property type="entry name" value="fabF"/>
    <property type="match status" value="1"/>
</dbReference>
<accession>A0A2K9NV02</accession>
<evidence type="ECO:0000313" key="13">
    <source>
        <dbReference type="EMBL" id="AUN99346.1"/>
    </source>
</evidence>
<gene>
    <name evidence="13" type="primary">fabF</name>
    <name evidence="13" type="ORF">C0V70_14775</name>
</gene>
<evidence type="ECO:0000256" key="5">
    <source>
        <dbReference type="ARBA" id="ARBA00022516"/>
    </source>
</evidence>
<dbReference type="CDD" id="cd00834">
    <property type="entry name" value="KAS_I_II"/>
    <property type="match status" value="1"/>
</dbReference>
<dbReference type="SUPFAM" id="SSF53901">
    <property type="entry name" value="Thiolase-like"/>
    <property type="match status" value="2"/>
</dbReference>
<evidence type="ECO:0000256" key="1">
    <source>
        <dbReference type="ARBA" id="ARBA00005194"/>
    </source>
</evidence>
<keyword evidence="5 11" id="KW-0444">Lipid biosynthesis</keyword>
<dbReference type="InterPro" id="IPR017568">
    <property type="entry name" value="3-oxoacyl-ACP_synth-2"/>
</dbReference>
<dbReference type="InterPro" id="IPR000794">
    <property type="entry name" value="Beta-ketoacyl_synthase"/>
</dbReference>
<dbReference type="UniPathway" id="UPA00094"/>
<evidence type="ECO:0000256" key="7">
    <source>
        <dbReference type="ARBA" id="ARBA00022832"/>
    </source>
</evidence>
<dbReference type="InterPro" id="IPR018201">
    <property type="entry name" value="Ketoacyl_synth_AS"/>
</dbReference>
<dbReference type="GO" id="GO:0004315">
    <property type="term" value="F:3-oxoacyl-[acyl-carrier-protein] synthase activity"/>
    <property type="evidence" value="ECO:0007669"/>
    <property type="project" value="UniProtKB-UniRule"/>
</dbReference>
<dbReference type="PROSITE" id="PS52004">
    <property type="entry name" value="KS3_2"/>
    <property type="match status" value="1"/>
</dbReference>
<dbReference type="EMBL" id="CP025704">
    <property type="protein sequence ID" value="AUN99346.1"/>
    <property type="molecule type" value="Genomic_DNA"/>
</dbReference>
<sequence length="418" mass="44517">MTEGKKLNRVAITGMGMINGLGHNLKDVWANALEGKSGVSLIEQMNTELLTTKFAGEVKNFELASDILDAKEAAKYDRFIHFAMHSTHEALADAGLLENRPYDMDRMGCILGVGIGGFPEIENTAKTLFEKGPRRVSPFFIPAIIPNMPSGLVTIRYNLGGLNFAIASACASAAHALTSACYEIMFGRQDMMVSGGAESVICNLSIAGFGNMKALSKRNDDPATASRPYDADRDGFVLGEGAGILILENYDKAVARGAKIYAEIVGHGATSDAHHITAPHPEGDGAYRSMKMAIEDAGVDLKEIGYVNAHGTSTPLGDIGELRAIKRTFGDHAYNLNVSSTKSMTGHLLGAAGGIETIFCAMALHTGMIPPTINVQNLDPECDLNITANKAVKKDIKYALNNSFGFGGTNSSLLLKKV</sequence>
<evidence type="ECO:0000256" key="9">
    <source>
        <dbReference type="ARBA" id="ARBA00023160"/>
    </source>
</evidence>
<dbReference type="Pfam" id="PF02801">
    <property type="entry name" value="Ketoacyl-synt_C"/>
    <property type="match status" value="1"/>
</dbReference>
<name>A0A2K9NV02_BACTC</name>
<evidence type="ECO:0000313" key="14">
    <source>
        <dbReference type="Proteomes" id="UP000235584"/>
    </source>
</evidence>
<dbReference type="InterPro" id="IPR014031">
    <property type="entry name" value="Ketoacyl_synth_C"/>
</dbReference>